<keyword evidence="2" id="KW-1185">Reference proteome</keyword>
<dbReference type="EMBL" id="JBHFEH010000066">
    <property type="protein sequence ID" value="KAL2049330.1"/>
    <property type="molecule type" value="Genomic_DNA"/>
</dbReference>
<evidence type="ECO:0000313" key="1">
    <source>
        <dbReference type="EMBL" id="KAL2049330.1"/>
    </source>
</evidence>
<sequence length="260" mass="27932">MANYTIMVHNKSGSVREYVLFKSEPKANSTPGNRVFQNAYINAKSVSDGTGTANFQIQTMFSAVTGIEPDAKNQATINEVHESSPRGINAKTAMTDDDTASKNANVKDAMTDHVIAQICQNASGDTVSGSVVHLKVVEGNPKFHSREPQETCNIDGSFLISTDGSLESQNPDKVFIGFSAGDPYSNGEITSISTIPAHPNTTNVITPVSKFYVSWGTQSFSETLQASTIGNPALVDFTGKRSEKADVVHNKNGTWTVTYN</sequence>
<protein>
    <submittedName>
        <fullName evidence="1">Uncharacterized protein</fullName>
    </submittedName>
</protein>
<gene>
    <name evidence="1" type="ORF">ABVK25_010427</name>
</gene>
<reference evidence="1 2" key="1">
    <citation type="submission" date="2024-09" db="EMBL/GenBank/DDBJ databases">
        <title>Rethinking Asexuality: The Enigmatic Case of Functional Sexual Genes in Lepraria (Stereocaulaceae).</title>
        <authorList>
            <person name="Doellman M."/>
            <person name="Sun Y."/>
            <person name="Barcenas-Pena A."/>
            <person name="Lumbsch H.T."/>
            <person name="Grewe F."/>
        </authorList>
    </citation>
    <scope>NUCLEOTIDE SEQUENCE [LARGE SCALE GENOMIC DNA]</scope>
    <source>
        <strain evidence="1 2">Grewe 0041</strain>
    </source>
</reference>
<accession>A0ABR4AV13</accession>
<dbReference type="Proteomes" id="UP001590951">
    <property type="component" value="Unassembled WGS sequence"/>
</dbReference>
<evidence type="ECO:0000313" key="2">
    <source>
        <dbReference type="Proteomes" id="UP001590951"/>
    </source>
</evidence>
<name>A0ABR4AV13_9LECA</name>
<proteinExistence type="predicted"/>
<comment type="caution">
    <text evidence="1">The sequence shown here is derived from an EMBL/GenBank/DDBJ whole genome shotgun (WGS) entry which is preliminary data.</text>
</comment>
<organism evidence="1 2">
    <name type="scientific">Lepraria finkii</name>
    <dbReference type="NCBI Taxonomy" id="1340010"/>
    <lineage>
        <taxon>Eukaryota</taxon>
        <taxon>Fungi</taxon>
        <taxon>Dikarya</taxon>
        <taxon>Ascomycota</taxon>
        <taxon>Pezizomycotina</taxon>
        <taxon>Lecanoromycetes</taxon>
        <taxon>OSLEUM clade</taxon>
        <taxon>Lecanoromycetidae</taxon>
        <taxon>Lecanorales</taxon>
        <taxon>Lecanorineae</taxon>
        <taxon>Stereocaulaceae</taxon>
        <taxon>Lepraria</taxon>
    </lineage>
</organism>